<evidence type="ECO:0000313" key="3">
    <source>
        <dbReference type="Proteomes" id="UP000092840"/>
    </source>
</evidence>
<organism evidence="1 4">
    <name type="scientific">Marinomonas gallaica</name>
    <dbReference type="NCBI Taxonomy" id="1806667"/>
    <lineage>
        <taxon>Bacteria</taxon>
        <taxon>Pseudomonadati</taxon>
        <taxon>Pseudomonadota</taxon>
        <taxon>Gammaproteobacteria</taxon>
        <taxon>Oceanospirillales</taxon>
        <taxon>Oceanospirillaceae</taxon>
        <taxon>Marinomonas</taxon>
    </lineage>
</organism>
<sequence length="343" mass="40077">MLFQTYYRLDPWSFEPPLKDFGAIQFDDPKQMFSLFVHYKHAFNEGEEPQVLVQTIHRKDDIPDLVRAVFTGDAEIDWSIGDENQDGFTNFPDVYRDFIVALHGNMDRMASEIFNVVRWRMGIVGGPLGLHSEWSSMRWHDETKGEKVIDEHGFLNRQMLAGVFTLHMPKMQEVDFDKECRLNVENLINFQSKQPLYHDLFREAWQNQRDNPRSAIVMGIAAAETGFKTSLVDLNPSMSWIVENLQSPPLDRMLRDYMAQLPARNRVNGEVRRPPKKVISTIKKGIELRNKLVHGREEMVTTEEVRQMLEAVRDLLYILDYYRGHDWAMERVSPEVATSLKEE</sequence>
<reference evidence="2 3" key="2">
    <citation type="submission" date="2016-06" db="EMBL/GenBank/DDBJ databases">
        <authorList>
            <person name="Rodrigo-Torres L."/>
            <person name="Arahal D.R."/>
        </authorList>
    </citation>
    <scope>NUCLEOTIDE SEQUENCE [LARGE SCALE GENOMIC DNA]</scope>
    <source>
        <strain evidence="2 3">CECT 5116</strain>
    </source>
</reference>
<gene>
    <name evidence="1" type="ORF">MGA5115_00691</name>
    <name evidence="2" type="ORF">MGA5116_00909</name>
</gene>
<dbReference type="OrthoDB" id="8477931at2"/>
<evidence type="ECO:0000313" key="2">
    <source>
        <dbReference type="EMBL" id="SBT20326.1"/>
    </source>
</evidence>
<evidence type="ECO:0000313" key="1">
    <source>
        <dbReference type="EMBL" id="SBT16610.1"/>
    </source>
</evidence>
<dbReference type="RefSeq" id="WP_067031906.1">
    <property type="nucleotide sequence ID" value="NZ_FLRA01000003.1"/>
</dbReference>
<reference evidence="1 4" key="1">
    <citation type="submission" date="2016-06" db="EMBL/GenBank/DDBJ databases">
        <authorList>
            <person name="Kjaerup R.B."/>
            <person name="Dalgaard T.S."/>
            <person name="Juul-Madsen H.R."/>
        </authorList>
    </citation>
    <scope>NUCLEOTIDE SEQUENCE [LARGE SCALE GENOMIC DNA]</scope>
    <source>
        <strain evidence="1 4">CECT 5115</strain>
    </source>
</reference>
<dbReference type="EMBL" id="FLRA01000003">
    <property type="protein sequence ID" value="SBT16610.1"/>
    <property type="molecule type" value="Genomic_DNA"/>
</dbReference>
<evidence type="ECO:0000313" key="4">
    <source>
        <dbReference type="Proteomes" id="UP000092871"/>
    </source>
</evidence>
<protein>
    <recommendedName>
        <fullName evidence="5">Apea-like HEPN domain-containing protein</fullName>
    </recommendedName>
</protein>
<name>A0A1C3JNF8_9GAMM</name>
<accession>A0A1C3JNF8</accession>
<evidence type="ECO:0008006" key="5">
    <source>
        <dbReference type="Google" id="ProtNLM"/>
    </source>
</evidence>
<dbReference type="AlphaFoldDB" id="A0A1C3JNF8"/>
<dbReference type="EMBL" id="FLRB01000006">
    <property type="protein sequence ID" value="SBT20326.1"/>
    <property type="molecule type" value="Genomic_DNA"/>
</dbReference>
<dbReference type="Proteomes" id="UP000092840">
    <property type="component" value="Unassembled WGS sequence"/>
</dbReference>
<proteinExistence type="predicted"/>
<keyword evidence="3" id="KW-1185">Reference proteome</keyword>
<dbReference type="Proteomes" id="UP000092871">
    <property type="component" value="Unassembled WGS sequence"/>
</dbReference>